<protein>
    <submittedName>
        <fullName evidence="1">Uncharacterized protein</fullName>
    </submittedName>
</protein>
<comment type="caution">
    <text evidence="1">The sequence shown here is derived from an EMBL/GenBank/DDBJ whole genome shotgun (WGS) entry which is preliminary data.</text>
</comment>
<reference evidence="1" key="1">
    <citation type="journal article" date="2014" name="Front. Microbiol.">
        <title>High frequency of phylogenetically diverse reductive dehalogenase-homologous genes in deep subseafloor sedimentary metagenomes.</title>
        <authorList>
            <person name="Kawai M."/>
            <person name="Futagami T."/>
            <person name="Toyoda A."/>
            <person name="Takaki Y."/>
            <person name="Nishi S."/>
            <person name="Hori S."/>
            <person name="Arai W."/>
            <person name="Tsubouchi T."/>
            <person name="Morono Y."/>
            <person name="Uchiyama I."/>
            <person name="Ito T."/>
            <person name="Fujiyama A."/>
            <person name="Inagaki F."/>
            <person name="Takami H."/>
        </authorList>
    </citation>
    <scope>NUCLEOTIDE SEQUENCE</scope>
    <source>
        <strain evidence="1">Expedition CK06-06</strain>
    </source>
</reference>
<evidence type="ECO:0000313" key="1">
    <source>
        <dbReference type="EMBL" id="GAG67898.1"/>
    </source>
</evidence>
<dbReference type="InterPro" id="IPR023131">
    <property type="entry name" value="Mth639-like_dom_sf"/>
</dbReference>
<gene>
    <name evidence="1" type="ORF">S01H4_20851</name>
</gene>
<dbReference type="Pfam" id="PF04027">
    <property type="entry name" value="DUF371"/>
    <property type="match status" value="1"/>
</dbReference>
<dbReference type="EMBL" id="BART01009407">
    <property type="protein sequence ID" value="GAG67898.1"/>
    <property type="molecule type" value="Genomic_DNA"/>
</dbReference>
<proteinExistence type="predicted"/>
<dbReference type="PANTHER" id="PTHR40696:SF1">
    <property type="entry name" value="DUF371 DOMAIN-CONTAINING PROTEIN"/>
    <property type="match status" value="1"/>
</dbReference>
<name>X1A541_9ZZZZ</name>
<sequence length="107" mass="11985">MSSEKQYISVPAKDGETIRKTLITLETTKIILVMEVEGIIEQVTGTGGQNLTYSDSVSMVARTSSYQCERTLMINADKAASNLSRKFVRLLKKNEVEINCELHFIPE</sequence>
<accession>X1A541</accession>
<organism evidence="1">
    <name type="scientific">marine sediment metagenome</name>
    <dbReference type="NCBI Taxonomy" id="412755"/>
    <lineage>
        <taxon>unclassified sequences</taxon>
        <taxon>metagenomes</taxon>
        <taxon>ecological metagenomes</taxon>
    </lineage>
</organism>
<dbReference type="Gene3D" id="2.60.120.630">
    <property type="entry name" value="mth639 domain like"/>
    <property type="match status" value="1"/>
</dbReference>
<dbReference type="PANTHER" id="PTHR40696">
    <property type="entry name" value="DUF371 FAMILY PROTEIN"/>
    <property type="match status" value="1"/>
</dbReference>
<dbReference type="AlphaFoldDB" id="X1A541"/>
<dbReference type="InterPro" id="IPR007171">
    <property type="entry name" value="DUF371"/>
</dbReference>